<sequence length="697" mass="81591">MGIQPTNAGIDFQQRVSAWFIICMLFEVDIENVLNLNINSSIKYITFESNDKIDDLVITSNNNKKIYMQMKRTINLSENEGSEFYSVCQQFVYQYLQNDIDDFAYILVTSKNSSNNISETLRRLLEGIRISNSFSITKEFNKNEQDVFRKIDRVIKQIYLDSTGKEITEKILLEILRRTYVEIFDIENGQSYEKVVKLYLYNKINVDVNLFWSFMIKMALQLASARQTLNKKYLDKKFEDYLKKHKESNGNNELISIIGQFDSLEVRKDYILALQNQQIDLLFNLKNEIQDSNKLYLIELFRFNEVGKKELRYEEPYFLTLTNGIKLELVYRSATAKGIERFISSKKYKDRFEEYDVVYIGSNDSDDENKFEKIHNDLLLKYLNEKSNCLCSNCGKAIFQEDSLLIEIDNDNCEADIGIIHKECLIPVNRVLGIAKMPSDREYKFLKNFDINLWIKQIKDGQFCYNGAKILNQSVNPLVVETDTNNLVLGSYCVKTLLEDGTYKFATRRGNIDRYSKKDAEDFVNELNEKIKTGQIEKNPICYSSKSFIFGNYTTLVSQLGGTEEYIECKKSEVVKYNESIAKLHNKCKNFYTPLIYLVIDEKPLIVNDMFPLFTNPLELNGYLDNFEKVNIKIKEYQVAIIRDDKEFCLTIMNLMNQGIRPIIDIKFGKNNEIIQGYVVHTMYEMMLIHEMKMQKN</sequence>
<evidence type="ECO:0000313" key="3">
    <source>
        <dbReference type="Proteomes" id="UP000033052"/>
    </source>
</evidence>
<accession>A0A7U4XTE7</accession>
<dbReference type="EMBL" id="PDLH01000007">
    <property type="protein sequence ID" value="PHH01310.1"/>
    <property type="molecule type" value="Genomic_DNA"/>
</dbReference>
<dbReference type="GeneID" id="92937485"/>
<reference evidence="1 3" key="2">
    <citation type="journal article" date="2015" name="PLoS ONE">
        <title>A universal mariner transposon system for forward genetic studies in the genus clostridium.</title>
        <authorList>
            <person name="Zhang Y."/>
            <person name="Grosse-Honebrink A."/>
            <person name="Minton N.P."/>
        </authorList>
    </citation>
    <scope>NUCLEOTIDE SEQUENCE [LARGE SCALE GENOMIC DNA]</scope>
    <source>
        <strain evidence="1 3">NCIMB 10696</strain>
    </source>
</reference>
<dbReference type="EMBL" id="CP009225">
    <property type="protein sequence ID" value="AKC61454.1"/>
    <property type="molecule type" value="Genomic_DNA"/>
</dbReference>
<reference evidence="1" key="1">
    <citation type="submission" date="2014-08" db="EMBL/GenBank/DDBJ databases">
        <authorList>
            <person name="Kubiak A."/>
            <person name="Poehlein A."/>
            <person name="Daniel R."/>
            <person name="Minton N.P."/>
        </authorList>
    </citation>
    <scope>NUCLEOTIDE SEQUENCE</scope>
    <source>
        <strain evidence="1">NCIMB 10696</strain>
    </source>
</reference>
<keyword evidence="4" id="KW-1185">Reference proteome</keyword>
<dbReference type="RefSeq" id="WP_033058561.1">
    <property type="nucleotide sequence ID" value="NZ_CBCRVC010000011.1"/>
</dbReference>
<name>A0A7U4XTE7_CLOSG</name>
<evidence type="ECO:0000313" key="4">
    <source>
        <dbReference type="Proteomes" id="UP000223854"/>
    </source>
</evidence>
<evidence type="ECO:0000313" key="2">
    <source>
        <dbReference type="EMBL" id="PHH01310.1"/>
    </source>
</evidence>
<dbReference type="Proteomes" id="UP000223854">
    <property type="component" value="Unassembled WGS sequence"/>
</dbReference>
<protein>
    <submittedName>
        <fullName evidence="1">Uncharacterized protein</fullName>
    </submittedName>
</protein>
<reference evidence="2 4" key="3">
    <citation type="submission" date="2017-09" db="EMBL/GenBank/DDBJ databases">
        <title>FDA dAtabase for Regulatory Grade micrObial Sequences (FDA-ARGOS): Supporting development and validation of Infectious Disease Dx tests.</title>
        <authorList>
            <person name="Kerrigan L."/>
            <person name="Long C."/>
            <person name="Tallon L.J."/>
            <person name="Sadzewicz L."/>
            <person name="Ott S."/>
            <person name="Zhao X."/>
            <person name="Nagaraj S."/>
            <person name="Vavikolanu K."/>
            <person name="Aluvathingal J."/>
            <person name="Nadendla S."/>
            <person name="Sichtig H."/>
        </authorList>
    </citation>
    <scope>NUCLEOTIDE SEQUENCE [LARGE SCALE GENOMIC DNA]</scope>
    <source>
        <strain evidence="2 4">FDAARGOS_423</strain>
    </source>
</reference>
<dbReference type="Proteomes" id="UP000033052">
    <property type="component" value="Chromosome"/>
</dbReference>
<dbReference type="AlphaFoldDB" id="A0A7U4XTE7"/>
<dbReference type="KEGG" id="cld:CLSPO_c07330"/>
<evidence type="ECO:0000313" key="1">
    <source>
        <dbReference type="EMBL" id="AKC61454.1"/>
    </source>
</evidence>
<organism evidence="1 3">
    <name type="scientific">Clostridium sporogenes</name>
    <dbReference type="NCBI Taxonomy" id="1509"/>
    <lineage>
        <taxon>Bacteria</taxon>
        <taxon>Bacillati</taxon>
        <taxon>Bacillota</taxon>
        <taxon>Clostridia</taxon>
        <taxon>Eubacteriales</taxon>
        <taxon>Clostridiaceae</taxon>
        <taxon>Clostridium</taxon>
    </lineage>
</organism>
<proteinExistence type="predicted"/>
<gene>
    <name evidence="1" type="ORF">CLSPO_c07330</name>
    <name evidence="2" type="ORF">CRX47_16290</name>
</gene>